<dbReference type="Gene3D" id="1.20.200.10">
    <property type="entry name" value="Fumarase/aspartase (Central domain)"/>
    <property type="match status" value="1"/>
</dbReference>
<reference evidence="7 8" key="1">
    <citation type="submission" date="2020-06" db="EMBL/GenBank/DDBJ databases">
        <title>Complete genome of Azosprillum oryzae KACC14407.</title>
        <authorList>
            <person name="Kim M."/>
            <person name="Park Y.-J."/>
            <person name="Shin J.-H."/>
        </authorList>
    </citation>
    <scope>NUCLEOTIDE SEQUENCE [LARGE SCALE GENOMIC DNA]</scope>
    <source>
        <strain evidence="7 8">KACC 14407</strain>
    </source>
</reference>
<comment type="subcellular location">
    <subcellularLocation>
        <location evidence="4">Cytoplasm</location>
    </subcellularLocation>
</comment>
<dbReference type="InterPro" id="IPR005677">
    <property type="entry name" value="Fum_hydII"/>
</dbReference>
<dbReference type="UniPathway" id="UPA00223">
    <property type="reaction ID" value="UER01007"/>
</dbReference>
<dbReference type="InterPro" id="IPR020557">
    <property type="entry name" value="Fumarate_lyase_CS"/>
</dbReference>
<evidence type="ECO:0000256" key="3">
    <source>
        <dbReference type="ARBA" id="ARBA00023239"/>
    </source>
</evidence>
<keyword evidence="4" id="KW-0963">Cytoplasm</keyword>
<dbReference type="EC" id="4.2.1.2" evidence="4"/>
<keyword evidence="8" id="KW-1185">Reference proteome</keyword>
<evidence type="ECO:0000259" key="6">
    <source>
        <dbReference type="Pfam" id="PF10415"/>
    </source>
</evidence>
<evidence type="ECO:0000259" key="5">
    <source>
        <dbReference type="Pfam" id="PF00206"/>
    </source>
</evidence>
<dbReference type="AlphaFoldDB" id="A0A6N1ANI2"/>
<dbReference type="PROSITE" id="PS00163">
    <property type="entry name" value="FUMARATE_LYASES"/>
    <property type="match status" value="1"/>
</dbReference>
<dbReference type="NCBIfam" id="TIGR00979">
    <property type="entry name" value="fumC_II"/>
    <property type="match status" value="1"/>
</dbReference>
<dbReference type="FunFam" id="1.10.40.30:FF:000002">
    <property type="entry name" value="Fumarate hydratase class II"/>
    <property type="match status" value="1"/>
</dbReference>
<dbReference type="GO" id="GO:0006108">
    <property type="term" value="P:malate metabolic process"/>
    <property type="evidence" value="ECO:0007669"/>
    <property type="project" value="TreeGrafter"/>
</dbReference>
<organism evidence="7 8">
    <name type="scientific">Azospirillum oryzae</name>
    <dbReference type="NCBI Taxonomy" id="286727"/>
    <lineage>
        <taxon>Bacteria</taxon>
        <taxon>Pseudomonadati</taxon>
        <taxon>Pseudomonadota</taxon>
        <taxon>Alphaproteobacteria</taxon>
        <taxon>Rhodospirillales</taxon>
        <taxon>Azospirillaceae</taxon>
        <taxon>Azospirillum</taxon>
    </lineage>
</organism>
<feature type="active site" description="Proton donor/acceptor" evidence="4">
    <location>
        <position position="188"/>
    </location>
</feature>
<evidence type="ECO:0000313" key="8">
    <source>
        <dbReference type="Proteomes" id="UP000509702"/>
    </source>
</evidence>
<feature type="binding site" evidence="4">
    <location>
        <position position="319"/>
    </location>
    <ligand>
        <name>substrate</name>
    </ligand>
</feature>
<accession>A0A6N1ANI2</accession>
<feature type="domain" description="Fumarase C C-terminal" evidence="6">
    <location>
        <begin position="408"/>
        <end position="460"/>
    </location>
</feature>
<feature type="binding site" evidence="4">
    <location>
        <position position="187"/>
    </location>
    <ligand>
        <name>substrate</name>
    </ligand>
</feature>
<dbReference type="InterPro" id="IPR024083">
    <property type="entry name" value="Fumarase/histidase_N"/>
</dbReference>
<protein>
    <recommendedName>
        <fullName evidence="4">Fumarate hydratase class II</fullName>
        <shortName evidence="4">Fumarase C</shortName>
        <ecNumber evidence="4">4.2.1.2</ecNumber>
    </recommendedName>
    <alternativeName>
        <fullName evidence="4">Aerobic fumarase</fullName>
    </alternativeName>
    <alternativeName>
        <fullName evidence="4">Iron-independent fumarase</fullName>
    </alternativeName>
</protein>
<dbReference type="PANTHER" id="PTHR11444:SF1">
    <property type="entry name" value="FUMARATE HYDRATASE, MITOCHONDRIAL"/>
    <property type="match status" value="1"/>
</dbReference>
<comment type="similarity">
    <text evidence="1 4">Belongs to the class-II fumarase/aspartase family. Fumarase subfamily.</text>
</comment>
<comment type="catalytic activity">
    <reaction evidence="4">
        <text>(S)-malate = fumarate + H2O</text>
        <dbReference type="Rhea" id="RHEA:12460"/>
        <dbReference type="ChEBI" id="CHEBI:15377"/>
        <dbReference type="ChEBI" id="CHEBI:15589"/>
        <dbReference type="ChEBI" id="CHEBI:29806"/>
        <dbReference type="EC" id="4.2.1.2"/>
    </reaction>
</comment>
<dbReference type="Proteomes" id="UP000509702">
    <property type="component" value="Chromosome"/>
</dbReference>
<feature type="binding site" evidence="4">
    <location>
        <begin position="98"/>
        <end position="100"/>
    </location>
    <ligand>
        <name>substrate</name>
    </ligand>
</feature>
<dbReference type="SUPFAM" id="SSF48557">
    <property type="entry name" value="L-aspartase-like"/>
    <property type="match status" value="1"/>
</dbReference>
<comment type="pathway">
    <text evidence="4">Carbohydrate metabolism; tricarboxylic acid cycle; (S)-malate from fumarate: step 1/1.</text>
</comment>
<sequence length="463" mass="49252">MSGVRTETDSFGPIDVPADRYWGAQTQRSLQNFRIGGERMPAPLVRALGIQKRAAAAANLKLGVLDPKLGAAIMEAADEVIDGRLADHFPLVVWQTGSGTQSNMNANEVIANRAIEKLGGTMGSKTPIHPNDHVNMGQSSNDSFPTAMHIAAADEIVRSLIPALEHLRTALDAKSDAFQDIVKIGRTHLQDATPLTLGQEFSGYAAQVSYGIARVKDALPQIYRLAQGGTAVGTGLNAKPGFAEAFAEEVAAFTGLPFVTAENKFEALATHDSLVDVHGHLNTLAVSLMKIANDIRLLGSGPRSGIGELSLPENEPGSSIMPGKVNPTQSEAMTMVCAQVMGNHTTVTVAGATGHFELNVFKPVIAFNVLQSIRLLADAANSFTDNCVVGIEANRDRIAKLVSDSLMLVTALNPHIGYDNAAKIAKKAHKEGTSLKEAGRELGLLTDEQFDQWVRPERMVGPG</sequence>
<dbReference type="RefSeq" id="WP_149198470.1">
    <property type="nucleotide sequence ID" value="NZ_BSOV01000051.1"/>
</dbReference>
<dbReference type="KEGG" id="aoz:HUE56_15755"/>
<evidence type="ECO:0000313" key="7">
    <source>
        <dbReference type="EMBL" id="QKS51897.1"/>
    </source>
</evidence>
<feature type="domain" description="Fumarate lyase N-terminal" evidence="5">
    <location>
        <begin position="12"/>
        <end position="342"/>
    </location>
</feature>
<keyword evidence="3 4" id="KW-0456">Lyase</keyword>
<name>A0A6N1ANI2_9PROT</name>
<dbReference type="PRINTS" id="PR00145">
    <property type="entry name" value="ARGSUCLYASE"/>
</dbReference>
<dbReference type="InterPro" id="IPR018951">
    <property type="entry name" value="Fumarase_C_C"/>
</dbReference>
<dbReference type="Gene3D" id="1.10.40.30">
    <property type="entry name" value="Fumarase/aspartase (C-terminal domain)"/>
    <property type="match status" value="1"/>
</dbReference>
<dbReference type="InterPro" id="IPR008948">
    <property type="entry name" value="L-Aspartase-like"/>
</dbReference>
<dbReference type="EMBL" id="CP054619">
    <property type="protein sequence ID" value="QKS51897.1"/>
    <property type="molecule type" value="Genomic_DNA"/>
</dbReference>
<comment type="miscellaneous">
    <text evidence="4">There are 2 substrate-binding sites: the catalytic A site, and the non-catalytic B site that may play a role in the transfer of substrate or product between the active site and the solvent. Alternatively, the B site may bind allosteric effectors.</text>
</comment>
<feature type="binding site" description="in site B" evidence="4">
    <location>
        <begin position="129"/>
        <end position="132"/>
    </location>
    <ligand>
        <name>substrate</name>
    </ligand>
</feature>
<dbReference type="Pfam" id="PF00206">
    <property type="entry name" value="Lyase_1"/>
    <property type="match status" value="1"/>
</dbReference>
<dbReference type="NCBIfam" id="NF008909">
    <property type="entry name" value="PRK12273.1"/>
    <property type="match status" value="1"/>
</dbReference>
<comment type="function">
    <text evidence="4">Involved in the TCA cycle. Catalyzes the stereospecific interconversion of fumarate to L-malate.</text>
</comment>
<gene>
    <name evidence="4 7" type="primary">fumC</name>
    <name evidence="7" type="ORF">HUE56_15755</name>
</gene>
<dbReference type="PANTHER" id="PTHR11444">
    <property type="entry name" value="ASPARTATEAMMONIA/ARGININOSUCCINATE/ADENYLOSUCCINATE LYASE"/>
    <property type="match status" value="1"/>
</dbReference>
<evidence type="ECO:0000256" key="2">
    <source>
        <dbReference type="ARBA" id="ARBA00022532"/>
    </source>
</evidence>
<dbReference type="CDD" id="cd01362">
    <property type="entry name" value="Fumarase_classII"/>
    <property type="match status" value="1"/>
</dbReference>
<evidence type="ECO:0000256" key="1">
    <source>
        <dbReference type="ARBA" id="ARBA00009084"/>
    </source>
</evidence>
<proteinExistence type="inferred from homology"/>
<dbReference type="InterPro" id="IPR000362">
    <property type="entry name" value="Fumarate_lyase_fam"/>
</dbReference>
<dbReference type="GO" id="GO:0006106">
    <property type="term" value="P:fumarate metabolic process"/>
    <property type="evidence" value="ECO:0007669"/>
    <property type="project" value="InterPro"/>
</dbReference>
<dbReference type="FunFam" id="1.10.275.10:FF:000001">
    <property type="entry name" value="Fumarate hydratase, mitochondrial"/>
    <property type="match status" value="1"/>
</dbReference>
<feature type="active site" evidence="4">
    <location>
        <position position="318"/>
    </location>
</feature>
<feature type="binding site" evidence="4">
    <location>
        <begin position="324"/>
        <end position="326"/>
    </location>
    <ligand>
        <name>substrate</name>
    </ligand>
</feature>
<keyword evidence="2 4" id="KW-0816">Tricarboxylic acid cycle</keyword>
<dbReference type="FunFam" id="1.20.200.10:FF:000001">
    <property type="entry name" value="Fumarate hydratase, mitochondrial"/>
    <property type="match status" value="1"/>
</dbReference>
<dbReference type="GO" id="GO:0006099">
    <property type="term" value="P:tricarboxylic acid cycle"/>
    <property type="evidence" value="ECO:0007669"/>
    <property type="project" value="UniProtKB-UniRule"/>
</dbReference>
<evidence type="ECO:0000256" key="4">
    <source>
        <dbReference type="HAMAP-Rule" id="MF_00743"/>
    </source>
</evidence>
<dbReference type="GO" id="GO:0004333">
    <property type="term" value="F:fumarate hydratase activity"/>
    <property type="evidence" value="ECO:0007669"/>
    <property type="project" value="UniProtKB-UniRule"/>
</dbReference>
<dbReference type="OrthoDB" id="9802809at2"/>
<dbReference type="InterPro" id="IPR022761">
    <property type="entry name" value="Fumarate_lyase_N"/>
</dbReference>
<dbReference type="HAMAP" id="MF_00743">
    <property type="entry name" value="FumaraseC"/>
    <property type="match status" value="1"/>
</dbReference>
<comment type="subunit">
    <text evidence="4">Homotetramer.</text>
</comment>
<dbReference type="PRINTS" id="PR00149">
    <property type="entry name" value="FUMRATELYASE"/>
</dbReference>
<dbReference type="Pfam" id="PF10415">
    <property type="entry name" value="FumaraseC_C"/>
    <property type="match status" value="1"/>
</dbReference>
<feature type="site" description="Important for catalytic activity" evidence="4">
    <location>
        <position position="331"/>
    </location>
</feature>
<dbReference type="Gene3D" id="1.10.275.10">
    <property type="entry name" value="Fumarase/aspartase (N-terminal domain)"/>
    <property type="match status" value="1"/>
</dbReference>
<dbReference type="GO" id="GO:0005737">
    <property type="term" value="C:cytoplasm"/>
    <property type="evidence" value="ECO:0007669"/>
    <property type="project" value="UniProtKB-SubCell"/>
</dbReference>
<feature type="binding site" evidence="4">
    <location>
        <begin position="139"/>
        <end position="141"/>
    </location>
    <ligand>
        <name>substrate</name>
    </ligand>
</feature>